<evidence type="ECO:0000313" key="2">
    <source>
        <dbReference type="Proteomes" id="UP000218267"/>
    </source>
</evidence>
<evidence type="ECO:0008006" key="3">
    <source>
        <dbReference type="Google" id="ProtNLM"/>
    </source>
</evidence>
<reference evidence="1 2" key="1">
    <citation type="journal article" date="2018" name="Mar. Genomics">
        <title>Complete genome sequence of Marinifilaceae bacterium strain SPP2, isolated from the Antarctic marine sediment.</title>
        <authorList>
            <person name="Watanabe M."/>
            <person name="Kojima H."/>
            <person name="Fukui M."/>
        </authorList>
    </citation>
    <scope>NUCLEOTIDE SEQUENCE [LARGE SCALE GENOMIC DNA]</scope>
    <source>
        <strain evidence="1 2">SPP2</strain>
    </source>
</reference>
<reference evidence="2" key="2">
    <citation type="journal article" date="2020" name="Antonie Van Leeuwenhoek">
        <title>Labilibaculum antarcticum sp. nov., a novel facultative anaerobic, psychrotorelant bacterium isolated from marine sediment of Antarctica.</title>
        <authorList>
            <person name="Watanabe M."/>
            <person name="Kojima H."/>
            <person name="Fukui M."/>
        </authorList>
    </citation>
    <scope>NUCLEOTIDE SEQUENCE [LARGE SCALE GENOMIC DNA]</scope>
    <source>
        <strain evidence="2">SPP2</strain>
    </source>
</reference>
<organism evidence="1 2">
    <name type="scientific">Labilibaculum antarcticum</name>
    <dbReference type="NCBI Taxonomy" id="1717717"/>
    <lineage>
        <taxon>Bacteria</taxon>
        <taxon>Pseudomonadati</taxon>
        <taxon>Bacteroidota</taxon>
        <taxon>Bacteroidia</taxon>
        <taxon>Marinilabiliales</taxon>
        <taxon>Marinifilaceae</taxon>
        <taxon>Labilibaculum</taxon>
    </lineage>
</organism>
<dbReference type="InterPro" id="IPR025345">
    <property type="entry name" value="DUF4249"/>
</dbReference>
<protein>
    <recommendedName>
        <fullName evidence="3">DUF4249 domain-containing protein</fullName>
    </recommendedName>
</protein>
<gene>
    <name evidence="1" type="ORF">ALGA_2725</name>
</gene>
<proteinExistence type="predicted"/>
<dbReference type="Pfam" id="PF14054">
    <property type="entry name" value="DUF4249"/>
    <property type="match status" value="1"/>
</dbReference>
<dbReference type="OrthoDB" id="1117670at2"/>
<sequence>MKYILYISILISVAACTEEIDVKLDDGETRLSVEAKVTSDLKKHFVKLKESSDVFYSEEAIAVSNATITVNDGSNIYEYTEREPGYYESNVEFAGQEGKTYSLSIGNVDIDKDGTIEDYLASSTMKPPYAVDSVKLHFDPDHETRGDEEDKGEFWLLSLYMKDNIETEDYYGFASQINDVLVHDTITELLVQKDTYFNGVLTKGVDVGEFNQSKPDERLNNLDKITLETYAITKDYYDFVSQLQEMDEGQSMFSGTPGNIITNISNNAVGFFAVYSISRTTTTVNF</sequence>
<dbReference type="PROSITE" id="PS51257">
    <property type="entry name" value="PROKAR_LIPOPROTEIN"/>
    <property type="match status" value="1"/>
</dbReference>
<dbReference type="KEGG" id="mbas:ALGA_2725"/>
<keyword evidence="2" id="KW-1185">Reference proteome</keyword>
<evidence type="ECO:0000313" key="1">
    <source>
        <dbReference type="EMBL" id="BAX81037.1"/>
    </source>
</evidence>
<dbReference type="Proteomes" id="UP000218267">
    <property type="component" value="Chromosome"/>
</dbReference>
<dbReference type="EMBL" id="AP018042">
    <property type="protein sequence ID" value="BAX81037.1"/>
    <property type="molecule type" value="Genomic_DNA"/>
</dbReference>
<dbReference type="RefSeq" id="WP_096429989.1">
    <property type="nucleotide sequence ID" value="NZ_AP018042.1"/>
</dbReference>
<accession>A0A1Y1CKX4</accession>
<name>A0A1Y1CKX4_9BACT</name>
<dbReference type="AlphaFoldDB" id="A0A1Y1CKX4"/>